<dbReference type="GO" id="GO:0006487">
    <property type="term" value="P:protein N-linked glycosylation"/>
    <property type="evidence" value="ECO:0007669"/>
    <property type="project" value="TreeGrafter"/>
</dbReference>
<dbReference type="Pfam" id="PF04488">
    <property type="entry name" value="Gly_transf_sug"/>
    <property type="match status" value="1"/>
</dbReference>
<dbReference type="InterPro" id="IPR029044">
    <property type="entry name" value="Nucleotide-diphossugar_trans"/>
</dbReference>
<evidence type="ECO:0000256" key="2">
    <source>
        <dbReference type="SAM" id="Phobius"/>
    </source>
</evidence>
<feature type="transmembrane region" description="Helical" evidence="2">
    <location>
        <begin position="41"/>
        <end position="61"/>
    </location>
</feature>
<keyword evidence="2" id="KW-0812">Transmembrane</keyword>
<evidence type="ECO:0000256" key="1">
    <source>
        <dbReference type="ARBA" id="ARBA00009003"/>
    </source>
</evidence>
<comment type="caution">
    <text evidence="3">The sequence shown here is derived from an EMBL/GenBank/DDBJ whole genome shotgun (WGS) entry which is preliminary data.</text>
</comment>
<dbReference type="HOGENOM" id="CLU_022381_2_2_1"/>
<organism evidence="3 4">
    <name type="scientific">Byssochlamys spectabilis (strain No. 5 / NBRC 109023)</name>
    <name type="common">Paecilomyces variotii</name>
    <dbReference type="NCBI Taxonomy" id="1356009"/>
    <lineage>
        <taxon>Eukaryota</taxon>
        <taxon>Fungi</taxon>
        <taxon>Dikarya</taxon>
        <taxon>Ascomycota</taxon>
        <taxon>Pezizomycotina</taxon>
        <taxon>Eurotiomycetes</taxon>
        <taxon>Eurotiomycetidae</taxon>
        <taxon>Eurotiales</taxon>
        <taxon>Thermoascaceae</taxon>
        <taxon>Paecilomyces</taxon>
    </lineage>
</organism>
<comment type="similarity">
    <text evidence="1">Belongs to the glycosyltransferase 32 family.</text>
</comment>
<dbReference type="EMBL" id="BAUL01000212">
    <property type="protein sequence ID" value="GAD97729.1"/>
    <property type="molecule type" value="Genomic_DNA"/>
</dbReference>
<evidence type="ECO:0008006" key="5">
    <source>
        <dbReference type="Google" id="ProtNLM"/>
    </source>
</evidence>
<dbReference type="InterPro" id="IPR039367">
    <property type="entry name" value="Och1-like"/>
</dbReference>
<keyword evidence="2" id="KW-0472">Membrane</keyword>
<dbReference type="GO" id="GO:0000009">
    <property type="term" value="F:alpha-1,6-mannosyltransferase activity"/>
    <property type="evidence" value="ECO:0007669"/>
    <property type="project" value="InterPro"/>
</dbReference>
<dbReference type="Gene3D" id="3.90.550.20">
    <property type="match status" value="1"/>
</dbReference>
<dbReference type="InterPro" id="IPR007577">
    <property type="entry name" value="GlycoTrfase_DXD_sugar-bd_CS"/>
</dbReference>
<name>V5FIV3_BYSSN</name>
<dbReference type="PANTHER" id="PTHR31834:SF8">
    <property type="entry name" value="TRANSFERASE, PUTATIVE (AFU_ORTHOLOGUE AFUA_6G14040)-RELATED"/>
    <property type="match status" value="1"/>
</dbReference>
<sequence length="404" mass="45868">MYSRFKVSSESMLAEKLSGDARMPVNTSKYNAHLPKQVRRIFPACVACLFIVLYLSTVGPFSEFDSDRSISSVASTGSFPRKIWQTWKLDSLNFEDRDLALARSWTSKNPGHRYEVLTDQNDLYYVETHFGPGGLNRPDIVYTYRSLTAKIVKADFLRYLVMYVEGGVYADIDVEALRPIDRFIPERYQEKEIDMVIGVEVDEPEFTDHPILGSKSRSFCQWTLMCKARLPVMLRLIENIMEWLNDVSKRQGVPISEIKLDFDEVISGTGPSAFTNAVLAEMSARTGQTITWDIFHNMHESKLVGGVLVLTVEAFAAGQGHSDSGNHNARNALVKHHYHASLWPSNHPRYNHPMYGEVERCNWNPVCVKEWDDNTAAFDALPAEERDKQIAIKYALESAAQANQ</sequence>
<dbReference type="InParanoid" id="V5FIV3"/>
<accession>V5FIV3</accession>
<keyword evidence="2" id="KW-1133">Transmembrane helix</keyword>
<dbReference type="AlphaFoldDB" id="V5FIV3"/>
<dbReference type="eggNOG" id="ENOG502R7TT">
    <property type="taxonomic scope" value="Eukaryota"/>
</dbReference>
<evidence type="ECO:0000313" key="3">
    <source>
        <dbReference type="EMBL" id="GAD97729.1"/>
    </source>
</evidence>
<proteinExistence type="inferred from homology"/>
<dbReference type="FunFam" id="3.90.550.20:FF:000004">
    <property type="entry name" value="Glycosyltransferase family 32 protein"/>
    <property type="match status" value="1"/>
</dbReference>
<dbReference type="Proteomes" id="UP000018001">
    <property type="component" value="Unassembled WGS sequence"/>
</dbReference>
<protein>
    <recommendedName>
        <fullName evidence="5">Glycosyl transferase</fullName>
    </recommendedName>
</protein>
<dbReference type="SUPFAM" id="SSF53448">
    <property type="entry name" value="Nucleotide-diphospho-sugar transferases"/>
    <property type="match status" value="1"/>
</dbReference>
<reference evidence="4" key="1">
    <citation type="journal article" date="2014" name="Genome Announc.">
        <title>Draft genome sequence of the formaldehyde-resistant fungus Byssochlamys spectabilis No. 5 (anamorph Paecilomyces variotii No. 5) (NBRC109023).</title>
        <authorList>
            <person name="Oka T."/>
            <person name="Ekino K."/>
            <person name="Fukuda K."/>
            <person name="Nomura Y."/>
        </authorList>
    </citation>
    <scope>NUCLEOTIDE SEQUENCE [LARGE SCALE GENOMIC DNA]</scope>
    <source>
        <strain evidence="4">No. 5 / NBRC 109023</strain>
    </source>
</reference>
<evidence type="ECO:0000313" key="4">
    <source>
        <dbReference type="Proteomes" id="UP000018001"/>
    </source>
</evidence>
<dbReference type="GO" id="GO:0000136">
    <property type="term" value="C:mannan polymerase complex"/>
    <property type="evidence" value="ECO:0007669"/>
    <property type="project" value="TreeGrafter"/>
</dbReference>
<gene>
    <name evidence="3" type="ORF">PVAR5_6409</name>
</gene>
<dbReference type="OrthoDB" id="409543at2759"/>
<keyword evidence="4" id="KW-1185">Reference proteome</keyword>
<dbReference type="PANTHER" id="PTHR31834">
    <property type="entry name" value="INITIATION-SPECIFIC ALPHA-1,6-MANNOSYLTRANSFERASE"/>
    <property type="match status" value="1"/>
</dbReference>